<accession>A0AAD7UC03</accession>
<dbReference type="AlphaFoldDB" id="A0AAD7UC03"/>
<sequence>MPLEAAAATAADFFASVVTNEIRTLHDALRSRRFGVVYAAIGPATIRKASASCLSIEDEDAGKLLATNDQGFEFVRPWVEARGDSFWFDRVVSLDGHGLDFGTVPEFDAFTPRKERIRTSKEASWHHVRILRSAKIAALLAASRIFEFSVFLDADTAACGSLAPAFRAVEETDVAFVPAPNVHHAAILKSLYGIEGPPPEPNSGVFAFSSNARPTLLEWSRVYWRESREISSIQNPMDQPPLRAAMSLQATRWAALNSEFNCRGHARFASFPMRCGGSIPSLARKILADRLRKHSRKVLDYALRAQERKCHVIHSHELPRPRPKANRTNFDLATQRVALLDLFAADDEASPFDACPSCAIVLLAEDPWHRFLREGARAAKTLAARGATALDFLIPLWPHDLRFAPPGPERAPLRADRVRRLGEANWADLLDVVHRLPTEVALVLLPSRHAESSALIAARFARRPGVARRLQARLDRAAAERPPAPTLRNETRLLRWMRLDVHLYRALEHRFEAQLLL</sequence>
<comment type="caution">
    <text evidence="1">The sequence shown here is derived from an EMBL/GenBank/DDBJ whole genome shotgun (WGS) entry which is preliminary data.</text>
</comment>
<evidence type="ECO:0000313" key="2">
    <source>
        <dbReference type="Proteomes" id="UP001230188"/>
    </source>
</evidence>
<dbReference type="EMBL" id="JAQMWT010000427">
    <property type="protein sequence ID" value="KAJ8601510.1"/>
    <property type="molecule type" value="Genomic_DNA"/>
</dbReference>
<proteinExistence type="predicted"/>
<gene>
    <name evidence="1" type="ORF">CTAYLR_006714</name>
</gene>
<evidence type="ECO:0000313" key="1">
    <source>
        <dbReference type="EMBL" id="KAJ8601510.1"/>
    </source>
</evidence>
<name>A0AAD7UC03_9STRA</name>
<evidence type="ECO:0008006" key="3">
    <source>
        <dbReference type="Google" id="ProtNLM"/>
    </source>
</evidence>
<dbReference type="Proteomes" id="UP001230188">
    <property type="component" value="Unassembled WGS sequence"/>
</dbReference>
<reference evidence="1" key="1">
    <citation type="submission" date="2023-01" db="EMBL/GenBank/DDBJ databases">
        <title>Metagenome sequencing of chrysophaentin producing Chrysophaeum taylorii.</title>
        <authorList>
            <person name="Davison J."/>
            <person name="Bewley C."/>
        </authorList>
    </citation>
    <scope>NUCLEOTIDE SEQUENCE</scope>
    <source>
        <strain evidence="1">NIES-1699</strain>
    </source>
</reference>
<keyword evidence="2" id="KW-1185">Reference proteome</keyword>
<organism evidence="1 2">
    <name type="scientific">Chrysophaeum taylorii</name>
    <dbReference type="NCBI Taxonomy" id="2483200"/>
    <lineage>
        <taxon>Eukaryota</taxon>
        <taxon>Sar</taxon>
        <taxon>Stramenopiles</taxon>
        <taxon>Ochrophyta</taxon>
        <taxon>Pelagophyceae</taxon>
        <taxon>Pelagomonadales</taxon>
        <taxon>Pelagomonadaceae</taxon>
        <taxon>Chrysophaeum</taxon>
    </lineage>
</organism>
<protein>
    <recommendedName>
        <fullName evidence="3">Nucleotide-diphospho-sugar transferase domain-containing protein</fullName>
    </recommendedName>
</protein>